<evidence type="ECO:0000256" key="8">
    <source>
        <dbReference type="ARBA" id="ARBA00023242"/>
    </source>
</evidence>
<feature type="domain" description="Cysteine/serine-rich nuclear protein N-terminal" evidence="9">
    <location>
        <begin position="2"/>
        <end position="62"/>
    </location>
</feature>
<evidence type="ECO:0000259" key="9">
    <source>
        <dbReference type="Pfam" id="PF16019"/>
    </source>
</evidence>
<dbReference type="Pfam" id="PF16019">
    <property type="entry name" value="CSRNP_N"/>
    <property type="match status" value="1"/>
</dbReference>
<keyword evidence="8" id="KW-0539">Nucleus</keyword>
<evidence type="ECO:0000256" key="4">
    <source>
        <dbReference type="ARBA" id="ARBA00023015"/>
    </source>
</evidence>
<dbReference type="InterPro" id="IPR023260">
    <property type="entry name" value="Cys/Ser-rich_nuc_prot"/>
</dbReference>
<evidence type="ECO:0000256" key="7">
    <source>
        <dbReference type="ARBA" id="ARBA00023163"/>
    </source>
</evidence>
<keyword evidence="11" id="KW-1185">Reference proteome</keyword>
<keyword evidence="7" id="KW-0804">Transcription</keyword>
<dbReference type="InterPro" id="IPR031972">
    <property type="entry name" value="CSRNP_N"/>
</dbReference>
<keyword evidence="6" id="KW-0010">Activator</keyword>
<dbReference type="GO" id="GO:0005634">
    <property type="term" value="C:nucleus"/>
    <property type="evidence" value="ECO:0007669"/>
    <property type="project" value="UniProtKB-SubCell"/>
</dbReference>
<accession>A0A6B0QNI6</accession>
<comment type="similarity">
    <text evidence="2">Belongs to the AXUD1 family.</text>
</comment>
<reference evidence="10" key="1">
    <citation type="submission" date="2019-10" db="EMBL/GenBank/DDBJ databases">
        <title>The sequence and de novo assembly of the wild yak genome.</title>
        <authorList>
            <person name="Liu Y."/>
        </authorList>
    </citation>
    <scope>NUCLEOTIDE SEQUENCE [LARGE SCALE GENOMIC DNA]</scope>
    <source>
        <strain evidence="10">WY2019</strain>
    </source>
</reference>
<gene>
    <name evidence="10" type="ORF">E5288_WYG000200</name>
</gene>
<comment type="caution">
    <text evidence="10">The sequence shown here is derived from an EMBL/GenBank/DDBJ whole genome shotgun (WGS) entry which is preliminary data.</text>
</comment>
<dbReference type="GO" id="GO:0006915">
    <property type="term" value="P:apoptotic process"/>
    <property type="evidence" value="ECO:0007669"/>
    <property type="project" value="UniProtKB-KW"/>
</dbReference>
<evidence type="ECO:0000256" key="1">
    <source>
        <dbReference type="ARBA" id="ARBA00004123"/>
    </source>
</evidence>
<organism evidence="10 11">
    <name type="scientific">Bos mutus</name>
    <name type="common">wild yak</name>
    <dbReference type="NCBI Taxonomy" id="72004"/>
    <lineage>
        <taxon>Eukaryota</taxon>
        <taxon>Metazoa</taxon>
        <taxon>Chordata</taxon>
        <taxon>Craniata</taxon>
        <taxon>Vertebrata</taxon>
        <taxon>Euteleostomi</taxon>
        <taxon>Mammalia</taxon>
        <taxon>Eutheria</taxon>
        <taxon>Laurasiatheria</taxon>
        <taxon>Artiodactyla</taxon>
        <taxon>Ruminantia</taxon>
        <taxon>Pecora</taxon>
        <taxon>Bovidae</taxon>
        <taxon>Bovinae</taxon>
        <taxon>Bos</taxon>
    </lineage>
</organism>
<name>A0A6B0QNI6_9CETA</name>
<dbReference type="AlphaFoldDB" id="A0A6B0QNI6"/>
<keyword evidence="4" id="KW-0805">Transcription regulation</keyword>
<dbReference type="EMBL" id="VBQZ03000001">
    <property type="protein sequence ID" value="MXQ79185.1"/>
    <property type="molecule type" value="Genomic_DNA"/>
</dbReference>
<evidence type="ECO:0000256" key="2">
    <source>
        <dbReference type="ARBA" id="ARBA00008548"/>
    </source>
</evidence>
<dbReference type="PANTHER" id="PTHR13580">
    <property type="entry name" value="TGF-BETA INDUCED APOPTOSIS PROTEIN"/>
    <property type="match status" value="1"/>
</dbReference>
<comment type="subcellular location">
    <subcellularLocation>
        <location evidence="1">Nucleus</location>
    </subcellularLocation>
</comment>
<dbReference type="PANTHER" id="PTHR13580:SF6">
    <property type="entry name" value="CYSTEINE_SERINE-RICH NUCLEAR PROTEIN 2"/>
    <property type="match status" value="1"/>
</dbReference>
<evidence type="ECO:0000256" key="5">
    <source>
        <dbReference type="ARBA" id="ARBA00023125"/>
    </source>
</evidence>
<sequence length="171" mass="18863">MYCDPEACACSQAGIKCQVDRMSFPCGCSLDDCGNMAGRIEFNPSRVRTHYLHTIMKLELENKRQVSCPPAPDEELSPTTSCSLAAAQGAETQDYQEFITENETAVMHLQSAEELEQLKAEENSSGSSASVDSGIESLGVCIPPVCIYADTYILHLHYLNTFVIARFNFYT</sequence>
<keyword evidence="3" id="KW-0053">Apoptosis</keyword>
<protein>
    <recommendedName>
        <fullName evidence="9">Cysteine/serine-rich nuclear protein N-terminal domain-containing protein</fullName>
    </recommendedName>
</protein>
<evidence type="ECO:0000256" key="6">
    <source>
        <dbReference type="ARBA" id="ARBA00023159"/>
    </source>
</evidence>
<evidence type="ECO:0000313" key="11">
    <source>
        <dbReference type="Proteomes" id="UP000322234"/>
    </source>
</evidence>
<dbReference type="GO" id="GO:0000981">
    <property type="term" value="F:DNA-binding transcription factor activity, RNA polymerase II-specific"/>
    <property type="evidence" value="ECO:0007669"/>
    <property type="project" value="TreeGrafter"/>
</dbReference>
<dbReference type="Proteomes" id="UP000322234">
    <property type="component" value="Unassembled WGS sequence"/>
</dbReference>
<keyword evidence="5" id="KW-0238">DNA-binding</keyword>
<evidence type="ECO:0000313" key="10">
    <source>
        <dbReference type="EMBL" id="MXQ79185.1"/>
    </source>
</evidence>
<proteinExistence type="inferred from homology"/>
<evidence type="ECO:0000256" key="3">
    <source>
        <dbReference type="ARBA" id="ARBA00022703"/>
    </source>
</evidence>
<dbReference type="GO" id="GO:0043565">
    <property type="term" value="F:sequence-specific DNA binding"/>
    <property type="evidence" value="ECO:0007669"/>
    <property type="project" value="TreeGrafter"/>
</dbReference>